<dbReference type="InterPro" id="IPR032466">
    <property type="entry name" value="Metal_Hydrolase"/>
</dbReference>
<dbReference type="InterPro" id="IPR012696">
    <property type="entry name" value="PhnM"/>
</dbReference>
<dbReference type="KEGG" id="kmn:HW532_14660"/>
<dbReference type="AlphaFoldDB" id="A0A7S8C5Z1"/>
<dbReference type="InterPro" id="IPR051781">
    <property type="entry name" value="Metallo-dep_Hydrolase"/>
</dbReference>
<dbReference type="EC" id="3.6.1.63" evidence="2"/>
<dbReference type="PIRSF" id="PIRSF038971">
    <property type="entry name" value="PhnM"/>
    <property type="match status" value="1"/>
</dbReference>
<evidence type="ECO:0000313" key="3">
    <source>
        <dbReference type="Proteomes" id="UP000593594"/>
    </source>
</evidence>
<dbReference type="SUPFAM" id="SSF51338">
    <property type="entry name" value="Composite domain of metallo-dependent hydrolases"/>
    <property type="match status" value="1"/>
</dbReference>
<evidence type="ECO:0000313" key="2">
    <source>
        <dbReference type="EMBL" id="QPC43819.1"/>
    </source>
</evidence>
<proteinExistence type="predicted"/>
<dbReference type="SUPFAM" id="SSF51556">
    <property type="entry name" value="Metallo-dependent hydrolases"/>
    <property type="match status" value="1"/>
</dbReference>
<dbReference type="NCBIfam" id="NF011983">
    <property type="entry name" value="PRK15446.1-4"/>
    <property type="match status" value="1"/>
</dbReference>
<dbReference type="EMBL" id="CP058214">
    <property type="protein sequence ID" value="QPC43819.1"/>
    <property type="molecule type" value="Genomic_DNA"/>
</dbReference>
<dbReference type="Pfam" id="PF07969">
    <property type="entry name" value="Amidohydro_3"/>
    <property type="match status" value="1"/>
</dbReference>
<dbReference type="NCBIfam" id="TIGR02318">
    <property type="entry name" value="phosphono_phnM"/>
    <property type="match status" value="1"/>
</dbReference>
<dbReference type="Proteomes" id="UP000593594">
    <property type="component" value="Chromosome"/>
</dbReference>
<dbReference type="Gene3D" id="2.30.40.10">
    <property type="entry name" value="Urease, subunit C, domain 1"/>
    <property type="match status" value="1"/>
</dbReference>
<protein>
    <submittedName>
        <fullName evidence="2">Alpha-D-ribose 1-methylphosphonate 5-triphosphate diphosphatase</fullName>
        <ecNumber evidence="2">3.6.1.63</ecNumber>
    </submittedName>
</protein>
<keyword evidence="2" id="KW-0378">Hydrolase</keyword>
<dbReference type="InterPro" id="IPR013108">
    <property type="entry name" value="Amidohydro_3"/>
</dbReference>
<dbReference type="CDD" id="cd01306">
    <property type="entry name" value="PhnM"/>
    <property type="match status" value="1"/>
</dbReference>
<dbReference type="NCBIfam" id="NF011987">
    <property type="entry name" value="PRK15446.2-3"/>
    <property type="match status" value="1"/>
</dbReference>
<dbReference type="NCBIfam" id="NF011984">
    <property type="entry name" value="PRK15446.1-5"/>
    <property type="match status" value="1"/>
</dbReference>
<accession>A0A7S8C5Z1</accession>
<dbReference type="GO" id="GO:0019700">
    <property type="term" value="P:organic phosphonate catabolic process"/>
    <property type="evidence" value="ECO:0007669"/>
    <property type="project" value="InterPro"/>
</dbReference>
<dbReference type="PANTHER" id="PTHR43135">
    <property type="entry name" value="ALPHA-D-RIBOSE 1-METHYLPHOSPHONATE 5-TRIPHOSPHATE DIPHOSPHATASE"/>
    <property type="match status" value="1"/>
</dbReference>
<evidence type="ECO:0000259" key="1">
    <source>
        <dbReference type="Pfam" id="PF07969"/>
    </source>
</evidence>
<dbReference type="GO" id="GO:0016810">
    <property type="term" value="F:hydrolase activity, acting on carbon-nitrogen (but not peptide) bonds"/>
    <property type="evidence" value="ECO:0007669"/>
    <property type="project" value="InterPro"/>
</dbReference>
<sequence length="380" mass="40694">MAETIYTNANIVLADEVVSGTLAFDETGISGISSGLSGLPGATDCGGDYVIPGLVELHTDNLERHMMPRPKAYWPPHAAIINHDREVSASGITTVFNALSVGHVHAGTRRLETLAPMLDAVESQSRAGSLKAEHRLHLRCEVSCGTLLELAEPLMGGPLVGLVSVMDHTPGQRQFASLEQYAVYYQGKYGMSDEELQRFITERMEDHRLHAGTNRRTIVAMARERGIPLASHDDATPDHVAEAMEDGVAIAEFPTTVEAAQASHDNGLAVLMGAPNVVRGGSHSGNVSAGTLAEAGHLDILSSDYVPASLLYGAMRLAETVDAISVPDAIATVTRTPARQIGLDDRGEIAQDRRADLVRFRQTDAGPVIRAVWREGERVA</sequence>
<organism evidence="2 3">
    <name type="scientific">Kaustia mangrovi</name>
    <dbReference type="NCBI Taxonomy" id="2593653"/>
    <lineage>
        <taxon>Bacteria</taxon>
        <taxon>Pseudomonadati</taxon>
        <taxon>Pseudomonadota</taxon>
        <taxon>Alphaproteobacteria</taxon>
        <taxon>Hyphomicrobiales</taxon>
        <taxon>Parvibaculaceae</taxon>
        <taxon>Kaustia</taxon>
    </lineage>
</organism>
<keyword evidence="3" id="KW-1185">Reference proteome</keyword>
<dbReference type="NCBIfam" id="NF011981">
    <property type="entry name" value="PRK15446.1-2"/>
    <property type="match status" value="1"/>
</dbReference>
<reference evidence="2 3" key="1">
    <citation type="submission" date="2020-06" db="EMBL/GenBank/DDBJ databases">
        <title>Genome sequence of 2 isolates from Red Sea Mangroves.</title>
        <authorList>
            <person name="Sefrji F."/>
            <person name="Michoud G."/>
            <person name="Merlino G."/>
            <person name="Daffonchio D."/>
        </authorList>
    </citation>
    <scope>NUCLEOTIDE SEQUENCE [LARGE SCALE GENOMIC DNA]</scope>
    <source>
        <strain evidence="2 3">R1DC25</strain>
    </source>
</reference>
<name>A0A7S8C5Z1_9HYPH</name>
<dbReference type="NCBIfam" id="NF011990">
    <property type="entry name" value="PRK15446.2-6"/>
    <property type="match status" value="1"/>
</dbReference>
<dbReference type="PANTHER" id="PTHR43135:SF3">
    <property type="entry name" value="ALPHA-D-RIBOSE 1-METHYLPHOSPHONATE 5-TRIPHOSPHATE DIPHOSPHATASE"/>
    <property type="match status" value="1"/>
</dbReference>
<dbReference type="InterPro" id="IPR011059">
    <property type="entry name" value="Metal-dep_hydrolase_composite"/>
</dbReference>
<gene>
    <name evidence="2" type="ORF">HW532_14660</name>
</gene>
<dbReference type="RefSeq" id="WP_213161182.1">
    <property type="nucleotide sequence ID" value="NZ_CP058214.1"/>
</dbReference>
<dbReference type="Gene3D" id="3.20.20.140">
    <property type="entry name" value="Metal-dependent hydrolases"/>
    <property type="match status" value="1"/>
</dbReference>
<feature type="domain" description="Amidohydrolase 3" evidence="1">
    <location>
        <begin position="215"/>
        <end position="379"/>
    </location>
</feature>